<dbReference type="Pfam" id="PF13027">
    <property type="entry name" value="DUF3888"/>
    <property type="match status" value="1"/>
</dbReference>
<accession>A0A974NNZ4</accession>
<dbReference type="Proteomes" id="UP000595254">
    <property type="component" value="Chromosome"/>
</dbReference>
<sequence length="63" mass="7045">MPKKQLIKSTLLVVMLCGGYSQYDFKVKVKYDTYTGAHNPPEGPVIITFEVKIDKVTVVDIKG</sequence>
<protein>
    <submittedName>
        <fullName evidence="1">DUF3888 domain-containing protein</fullName>
    </submittedName>
</protein>
<reference evidence="1 2" key="1">
    <citation type="submission" date="2021-01" db="EMBL/GenBank/DDBJ databases">
        <title>FDA dAtabase for Regulatory Grade micrObial Sequences (FDA-ARGOS): Supporting development and validation of Infectious Disease Dx tests.</title>
        <authorList>
            <person name="Nelson B."/>
            <person name="Plummer A."/>
            <person name="Tallon L."/>
            <person name="Sadzewicz L."/>
            <person name="Zhao X."/>
            <person name="Boylan J."/>
            <person name="Ott S."/>
            <person name="Bowen H."/>
            <person name="Vavikolanu K."/>
            <person name="Mehta A."/>
            <person name="Aluvathingal J."/>
            <person name="Nadendla S."/>
            <person name="Myers T."/>
            <person name="Yan Y."/>
            <person name="Sichtig H."/>
        </authorList>
    </citation>
    <scope>NUCLEOTIDE SEQUENCE [LARGE SCALE GENOMIC DNA]</scope>
    <source>
        <strain evidence="1 2">FDAARGOS_1161</strain>
    </source>
</reference>
<evidence type="ECO:0000313" key="2">
    <source>
        <dbReference type="Proteomes" id="UP000595254"/>
    </source>
</evidence>
<dbReference type="InterPro" id="IPR024984">
    <property type="entry name" value="DUF3888"/>
</dbReference>
<proteinExistence type="predicted"/>
<name>A0A974NNZ4_PERPY</name>
<dbReference type="AlphaFoldDB" id="A0A974NNZ4"/>
<gene>
    <name evidence="1" type="ORF">I6J18_04535</name>
</gene>
<organism evidence="1 2">
    <name type="scientific">Peribacillus psychrosaccharolyticus</name>
    <name type="common">Bacillus psychrosaccharolyticus</name>
    <dbReference type="NCBI Taxonomy" id="1407"/>
    <lineage>
        <taxon>Bacteria</taxon>
        <taxon>Bacillati</taxon>
        <taxon>Bacillota</taxon>
        <taxon>Bacilli</taxon>
        <taxon>Bacillales</taxon>
        <taxon>Bacillaceae</taxon>
        <taxon>Peribacillus</taxon>
    </lineage>
</organism>
<dbReference type="KEGG" id="ppsr:I6J18_04535"/>
<dbReference type="EMBL" id="CP068053">
    <property type="protein sequence ID" value="QQT01169.1"/>
    <property type="molecule type" value="Genomic_DNA"/>
</dbReference>
<keyword evidence="2" id="KW-1185">Reference proteome</keyword>
<evidence type="ECO:0000313" key="1">
    <source>
        <dbReference type="EMBL" id="QQT01169.1"/>
    </source>
</evidence>
<dbReference type="RefSeq" id="WP_081704908.1">
    <property type="nucleotide sequence ID" value="NZ_CP068053.1"/>
</dbReference>